<feature type="transmembrane region" description="Helical" evidence="9">
    <location>
        <begin position="289"/>
        <end position="306"/>
    </location>
</feature>
<feature type="transmembrane region" description="Helical" evidence="9">
    <location>
        <begin position="157"/>
        <end position="177"/>
    </location>
</feature>
<dbReference type="AlphaFoldDB" id="A0A1N5VF16"/>
<dbReference type="PANTHER" id="PTHR23517:SF15">
    <property type="entry name" value="PROTON-DEPENDENT OLIGOPEPTIDE FAMILY TRANSPORT PROTEIN"/>
    <property type="match status" value="1"/>
</dbReference>
<evidence type="ECO:0000256" key="5">
    <source>
        <dbReference type="ARBA" id="ARBA00022692"/>
    </source>
</evidence>
<feature type="transmembrane region" description="Helical" evidence="9">
    <location>
        <begin position="97"/>
        <end position="114"/>
    </location>
</feature>
<feature type="transmembrane region" description="Helical" evidence="9">
    <location>
        <begin position="367"/>
        <end position="389"/>
    </location>
</feature>
<accession>A0A1N5VF16</accession>
<keyword evidence="3 8" id="KW-0813">Transport</keyword>
<dbReference type="OrthoDB" id="9772725at2"/>
<feature type="transmembrane region" description="Helical" evidence="9">
    <location>
        <begin position="461"/>
        <end position="482"/>
    </location>
</feature>
<feature type="transmembrane region" description="Helical" evidence="9">
    <location>
        <begin position="66"/>
        <end position="85"/>
    </location>
</feature>
<feature type="transmembrane region" description="Helical" evidence="9">
    <location>
        <begin position="337"/>
        <end position="355"/>
    </location>
</feature>
<dbReference type="GO" id="GO:0042937">
    <property type="term" value="F:tripeptide transmembrane transporter activity"/>
    <property type="evidence" value="ECO:0007669"/>
    <property type="project" value="UniProtKB-ARBA"/>
</dbReference>
<gene>
    <name evidence="11" type="ORF">SAMN04489832_1540</name>
</gene>
<evidence type="ECO:0000256" key="7">
    <source>
        <dbReference type="ARBA" id="ARBA00023136"/>
    </source>
</evidence>
<protein>
    <submittedName>
        <fullName evidence="11">Proton-dependent oligopeptide transporter, POT family</fullName>
    </submittedName>
</protein>
<dbReference type="PROSITE" id="PS01023">
    <property type="entry name" value="PTR2_2"/>
    <property type="match status" value="1"/>
</dbReference>
<keyword evidence="4" id="KW-1003">Cell membrane</keyword>
<keyword evidence="5 8" id="KW-0812">Transmembrane</keyword>
<dbReference type="GO" id="GO:0035443">
    <property type="term" value="P:tripeptide transmembrane transport"/>
    <property type="evidence" value="ECO:0007669"/>
    <property type="project" value="UniProtKB-ARBA"/>
</dbReference>
<dbReference type="InterPro" id="IPR036259">
    <property type="entry name" value="MFS_trans_sf"/>
</dbReference>
<dbReference type="GO" id="GO:0015333">
    <property type="term" value="F:peptide:proton symporter activity"/>
    <property type="evidence" value="ECO:0007669"/>
    <property type="project" value="UniProtKB-ARBA"/>
</dbReference>
<reference evidence="12" key="1">
    <citation type="submission" date="2016-12" db="EMBL/GenBank/DDBJ databases">
        <authorList>
            <person name="Varghese N."/>
            <person name="Submissions S."/>
        </authorList>
    </citation>
    <scope>NUCLEOTIDE SEQUENCE [LARGE SCALE GENOMIC DNA]</scope>
    <source>
        <strain evidence="12">DSM 45599</strain>
    </source>
</reference>
<feature type="transmembrane region" description="Helical" evidence="9">
    <location>
        <begin position="183"/>
        <end position="204"/>
    </location>
</feature>
<dbReference type="FunFam" id="1.20.1250.20:FF:000017">
    <property type="entry name" value="Dipeptide and tripeptide permease A"/>
    <property type="match status" value="1"/>
</dbReference>
<dbReference type="CDD" id="cd17346">
    <property type="entry name" value="MFS_DtpA_like"/>
    <property type="match status" value="1"/>
</dbReference>
<dbReference type="InterPro" id="IPR020846">
    <property type="entry name" value="MFS_dom"/>
</dbReference>
<name>A0A1N5VF16_9ACTN</name>
<dbReference type="GO" id="GO:0071916">
    <property type="term" value="F:dipeptide transmembrane transporter activity"/>
    <property type="evidence" value="ECO:0007669"/>
    <property type="project" value="UniProtKB-ARBA"/>
</dbReference>
<feature type="domain" description="Major facilitator superfamily (MFS) profile" evidence="10">
    <location>
        <begin position="26"/>
        <end position="486"/>
    </location>
</feature>
<feature type="transmembrane region" description="Helical" evidence="9">
    <location>
        <begin position="259"/>
        <end position="277"/>
    </location>
</feature>
<dbReference type="InterPro" id="IPR018456">
    <property type="entry name" value="PTR2_symporter_CS"/>
</dbReference>
<keyword evidence="7 9" id="KW-0472">Membrane</keyword>
<dbReference type="RefSeq" id="WP_074309958.1">
    <property type="nucleotide sequence ID" value="NZ_FSQT01000001.1"/>
</dbReference>
<keyword evidence="12" id="KW-1185">Reference proteome</keyword>
<comment type="similarity">
    <text evidence="2 8">Belongs to the major facilitator superfamily. Proton-dependent oligopeptide transporter (POT/PTR) (TC 2.A.17) family.</text>
</comment>
<evidence type="ECO:0000256" key="4">
    <source>
        <dbReference type="ARBA" id="ARBA00022475"/>
    </source>
</evidence>
<comment type="subcellular location">
    <subcellularLocation>
        <location evidence="1">Cell membrane</location>
        <topology evidence="1">Multi-pass membrane protein</topology>
    </subcellularLocation>
    <subcellularLocation>
        <location evidence="8">Membrane</location>
        <topology evidence="8">Multi-pass membrane protein</topology>
    </subcellularLocation>
</comment>
<evidence type="ECO:0000256" key="6">
    <source>
        <dbReference type="ARBA" id="ARBA00022989"/>
    </source>
</evidence>
<dbReference type="Gene3D" id="1.20.1250.20">
    <property type="entry name" value="MFS general substrate transporter like domains"/>
    <property type="match status" value="1"/>
</dbReference>
<evidence type="ECO:0000256" key="3">
    <source>
        <dbReference type="ARBA" id="ARBA00022448"/>
    </source>
</evidence>
<organism evidence="11 12">
    <name type="scientific">Micromonospora cremea</name>
    <dbReference type="NCBI Taxonomy" id="709881"/>
    <lineage>
        <taxon>Bacteria</taxon>
        <taxon>Bacillati</taxon>
        <taxon>Actinomycetota</taxon>
        <taxon>Actinomycetes</taxon>
        <taxon>Micromonosporales</taxon>
        <taxon>Micromonosporaceae</taxon>
        <taxon>Micromonospora</taxon>
    </lineage>
</organism>
<dbReference type="InterPro" id="IPR050171">
    <property type="entry name" value="MFS_Transporters"/>
</dbReference>
<keyword evidence="6 9" id="KW-1133">Transmembrane helix</keyword>
<proteinExistence type="inferred from homology"/>
<feature type="transmembrane region" description="Helical" evidence="9">
    <location>
        <begin position="233"/>
        <end position="253"/>
    </location>
</feature>
<dbReference type="PROSITE" id="PS50850">
    <property type="entry name" value="MFS"/>
    <property type="match status" value="1"/>
</dbReference>
<dbReference type="InterPro" id="IPR005279">
    <property type="entry name" value="Dipep/tripep_permease"/>
</dbReference>
<evidence type="ECO:0000256" key="1">
    <source>
        <dbReference type="ARBA" id="ARBA00004651"/>
    </source>
</evidence>
<feature type="transmembrane region" description="Helical" evidence="9">
    <location>
        <begin position="120"/>
        <end position="145"/>
    </location>
</feature>
<dbReference type="PANTHER" id="PTHR23517">
    <property type="entry name" value="RESISTANCE PROTEIN MDTM, PUTATIVE-RELATED-RELATED"/>
    <property type="match status" value="1"/>
</dbReference>
<dbReference type="EMBL" id="FSQT01000001">
    <property type="protein sequence ID" value="SIM70827.1"/>
    <property type="molecule type" value="Genomic_DNA"/>
</dbReference>
<dbReference type="InterPro" id="IPR000109">
    <property type="entry name" value="POT_fam"/>
</dbReference>
<sequence length="493" mass="52726">MAHDVPVERRAPTGRTFFGHPRALATLFLTEMWERFSFYGMRAILVLYLTAEAADDGLGLSDSSANAVYGTYNAMVYLMALPGGWVADRLIGARRSVLWGGVVIAAGHYVMAVPTRWSVFAGMTLIVLGTGLLKPNISTMVGALYDRDSPRRDAGFSIFYMGINLGAFIAPLITGFLGEKINWHLGFAVAAVGMTFGVIQYALGRRNLGDAGDRPADPLLGADRRRALTRAGVVVAVLVVLVAALALVGLFTVNTVVNALTAVTVLVTIGYFARIMTDRELSATERSRMKAYLWLFVFAAAFWLIYDQAGSVLNIFAAERTDRDVAGFTFPASWLQSVNPILVIIGAPLFALLWLRVGNRVSTPVKFAVGLVLNGLSFVLMAAAAQAAVGGDLVSPWWLVAVFAIQVAGELSLSPVGLSATTKLAPVKYASQMLGLWFLATAVGDAIGGQVARLADAWSESTYFLTFGLASVAFGLGAVMFARHIRALMAGIH</sequence>
<feature type="transmembrane region" description="Helical" evidence="9">
    <location>
        <begin position="434"/>
        <end position="455"/>
    </location>
</feature>
<dbReference type="NCBIfam" id="TIGR00924">
    <property type="entry name" value="yjdL_sub1_fam"/>
    <property type="match status" value="1"/>
</dbReference>
<evidence type="ECO:0000256" key="8">
    <source>
        <dbReference type="RuleBase" id="RU003755"/>
    </source>
</evidence>
<dbReference type="SUPFAM" id="SSF103473">
    <property type="entry name" value="MFS general substrate transporter"/>
    <property type="match status" value="1"/>
</dbReference>
<dbReference type="STRING" id="709881.SAMN04489832_1540"/>
<evidence type="ECO:0000256" key="9">
    <source>
        <dbReference type="SAM" id="Phobius"/>
    </source>
</evidence>
<dbReference type="GO" id="GO:0005886">
    <property type="term" value="C:plasma membrane"/>
    <property type="evidence" value="ECO:0007669"/>
    <property type="project" value="UniProtKB-SubCell"/>
</dbReference>
<evidence type="ECO:0000259" key="10">
    <source>
        <dbReference type="PROSITE" id="PS50850"/>
    </source>
</evidence>
<dbReference type="Proteomes" id="UP000185124">
    <property type="component" value="Unassembled WGS sequence"/>
</dbReference>
<evidence type="ECO:0000313" key="11">
    <source>
        <dbReference type="EMBL" id="SIM70827.1"/>
    </source>
</evidence>
<evidence type="ECO:0000256" key="2">
    <source>
        <dbReference type="ARBA" id="ARBA00005982"/>
    </source>
</evidence>
<feature type="transmembrane region" description="Helical" evidence="9">
    <location>
        <begin position="36"/>
        <end position="54"/>
    </location>
</feature>
<feature type="transmembrane region" description="Helical" evidence="9">
    <location>
        <begin position="395"/>
        <end position="413"/>
    </location>
</feature>
<dbReference type="Pfam" id="PF00854">
    <property type="entry name" value="PTR2"/>
    <property type="match status" value="1"/>
</dbReference>
<evidence type="ECO:0000313" key="12">
    <source>
        <dbReference type="Proteomes" id="UP000185124"/>
    </source>
</evidence>